<gene>
    <name evidence="3" type="ORF">D3273_01000</name>
</gene>
<keyword evidence="4" id="KW-1185">Reference proteome</keyword>
<accession>A0A4Q2UAM8</accession>
<comment type="similarity">
    <text evidence="1">Belongs to the aspartate/glutamate racemases family.</text>
</comment>
<evidence type="ECO:0000256" key="1">
    <source>
        <dbReference type="ARBA" id="ARBA00007847"/>
    </source>
</evidence>
<dbReference type="OrthoDB" id="9803739at2"/>
<sequence>MKTIGLIGGMSWESTLVYYRLLNEGVRARRGALHSADVLLHSLDFEAVVRLQKAGRWDEAGALLGRAGAGLARAGADCLLICTNTMHLVSGAVERAGGVPLIDIIAETGRAVASAGCRRPLLLATRYTMEHGFYADRMRDAAGIDPMVPDAEDRALVHGIIFDELCQGIVRDASRARLMEAIGRGVARGADGVILGCTEICLLLDPDRLPVRGFDSTAIHAAAALDFALGAEVPALREAA</sequence>
<dbReference type="RefSeq" id="WP_129222722.1">
    <property type="nucleotide sequence ID" value="NZ_QYBB01000001.1"/>
</dbReference>
<protein>
    <submittedName>
        <fullName evidence="3">Aspartate/glutamate racemase family protein</fullName>
    </submittedName>
</protein>
<dbReference type="PANTHER" id="PTHR21198">
    <property type="entry name" value="GLUTAMATE RACEMASE"/>
    <property type="match status" value="1"/>
</dbReference>
<dbReference type="EMBL" id="QYBB01000001">
    <property type="protein sequence ID" value="RYC33863.1"/>
    <property type="molecule type" value="Genomic_DNA"/>
</dbReference>
<reference evidence="3 4" key="1">
    <citation type="submission" date="2018-12" db="EMBL/GenBank/DDBJ databases">
        <authorList>
            <person name="Grouzdev D.S."/>
            <person name="Krutkina M.S."/>
        </authorList>
    </citation>
    <scope>NUCLEOTIDE SEQUENCE [LARGE SCALE GENOMIC DNA]</scope>
    <source>
        <strain evidence="3 4">RmlP026</strain>
    </source>
</reference>
<dbReference type="InterPro" id="IPR004380">
    <property type="entry name" value="Asp_race"/>
</dbReference>
<reference evidence="3 4" key="2">
    <citation type="submission" date="2019-02" db="EMBL/GenBank/DDBJ databases">
        <title>'Lichenibacterium ramalinii' gen. nov. sp. nov., 'Lichenibacterium minor' gen. nov. sp. nov.</title>
        <authorList>
            <person name="Pankratov T."/>
        </authorList>
    </citation>
    <scope>NUCLEOTIDE SEQUENCE [LARGE SCALE GENOMIC DNA]</scope>
    <source>
        <strain evidence="3 4">RmlP026</strain>
    </source>
</reference>
<organism evidence="3 4">
    <name type="scientific">Lichenibacterium minor</name>
    <dbReference type="NCBI Taxonomy" id="2316528"/>
    <lineage>
        <taxon>Bacteria</taxon>
        <taxon>Pseudomonadati</taxon>
        <taxon>Pseudomonadota</taxon>
        <taxon>Alphaproteobacteria</taxon>
        <taxon>Hyphomicrobiales</taxon>
        <taxon>Lichenihabitantaceae</taxon>
        <taxon>Lichenibacterium</taxon>
    </lineage>
</organism>
<comment type="caution">
    <text evidence="3">The sequence shown here is derived from an EMBL/GenBank/DDBJ whole genome shotgun (WGS) entry which is preliminary data.</text>
</comment>
<dbReference type="AlphaFoldDB" id="A0A4Q2UAM8"/>
<dbReference type="Proteomes" id="UP000290759">
    <property type="component" value="Unassembled WGS sequence"/>
</dbReference>
<dbReference type="Gene3D" id="3.40.50.1860">
    <property type="match status" value="2"/>
</dbReference>
<evidence type="ECO:0000256" key="2">
    <source>
        <dbReference type="ARBA" id="ARBA00023235"/>
    </source>
</evidence>
<dbReference type="SUPFAM" id="SSF53681">
    <property type="entry name" value="Aspartate/glutamate racemase"/>
    <property type="match status" value="2"/>
</dbReference>
<dbReference type="Pfam" id="PF01177">
    <property type="entry name" value="Asp_Glu_race"/>
    <property type="match status" value="1"/>
</dbReference>
<evidence type="ECO:0000313" key="3">
    <source>
        <dbReference type="EMBL" id="RYC33863.1"/>
    </source>
</evidence>
<proteinExistence type="inferred from homology"/>
<dbReference type="GO" id="GO:0047661">
    <property type="term" value="F:amino-acid racemase activity"/>
    <property type="evidence" value="ECO:0007669"/>
    <property type="project" value="InterPro"/>
</dbReference>
<dbReference type="NCBIfam" id="TIGR00035">
    <property type="entry name" value="asp_race"/>
    <property type="match status" value="1"/>
</dbReference>
<name>A0A4Q2UAM8_9HYPH</name>
<dbReference type="PANTHER" id="PTHR21198:SF7">
    <property type="entry name" value="ASPARTATE-GLUTAMATE RACEMASE FAMILY"/>
    <property type="match status" value="1"/>
</dbReference>
<dbReference type="InterPro" id="IPR015942">
    <property type="entry name" value="Asp/Glu/hydantoin_racemase"/>
</dbReference>
<dbReference type="InterPro" id="IPR001920">
    <property type="entry name" value="Asp/Glu_race"/>
</dbReference>
<keyword evidence="2" id="KW-0413">Isomerase</keyword>
<evidence type="ECO:0000313" key="4">
    <source>
        <dbReference type="Proteomes" id="UP000290759"/>
    </source>
</evidence>